<feature type="coiled-coil region" evidence="4">
    <location>
        <begin position="29"/>
        <end position="168"/>
    </location>
</feature>
<evidence type="ECO:0000313" key="6">
    <source>
        <dbReference type="Proteomes" id="UP000039865"/>
    </source>
</evidence>
<dbReference type="AlphaFoldDB" id="A0A078AN99"/>
<dbReference type="SUPFAM" id="SSF50978">
    <property type="entry name" value="WD40 repeat-like"/>
    <property type="match status" value="1"/>
</dbReference>
<keyword evidence="2" id="KW-0677">Repeat</keyword>
<dbReference type="PROSITE" id="PS50294">
    <property type="entry name" value="WD_REPEATS_REGION"/>
    <property type="match status" value="2"/>
</dbReference>
<dbReference type="PROSITE" id="PS00678">
    <property type="entry name" value="WD_REPEATS_1"/>
    <property type="match status" value="1"/>
</dbReference>
<dbReference type="SMART" id="SM00320">
    <property type="entry name" value="WD40"/>
    <property type="match status" value="7"/>
</dbReference>
<evidence type="ECO:0000256" key="1">
    <source>
        <dbReference type="ARBA" id="ARBA00022574"/>
    </source>
</evidence>
<dbReference type="PANTHER" id="PTHR19878">
    <property type="entry name" value="AUTOPHAGY PROTEIN 16-LIKE"/>
    <property type="match status" value="1"/>
</dbReference>
<accession>A0A078AN99</accession>
<reference evidence="5 6" key="1">
    <citation type="submission" date="2014-06" db="EMBL/GenBank/DDBJ databases">
        <authorList>
            <person name="Swart Estienne"/>
        </authorList>
    </citation>
    <scope>NUCLEOTIDE SEQUENCE [LARGE SCALE GENOMIC DNA]</scope>
    <source>
        <strain evidence="5 6">130c</strain>
    </source>
</reference>
<feature type="repeat" description="WD" evidence="3">
    <location>
        <begin position="267"/>
        <end position="301"/>
    </location>
</feature>
<dbReference type="OMA" id="FVWNTNT"/>
<feature type="repeat" description="WD" evidence="3">
    <location>
        <begin position="352"/>
        <end position="393"/>
    </location>
</feature>
<dbReference type="InterPro" id="IPR019775">
    <property type="entry name" value="WD40_repeat_CS"/>
</dbReference>
<keyword evidence="4" id="KW-0175">Coiled coil</keyword>
<protein>
    <submittedName>
        <fullName evidence="5">Autophagy-related protein 16-1 isoform 2</fullName>
    </submittedName>
</protein>
<dbReference type="InterPro" id="IPR045160">
    <property type="entry name" value="ATG16"/>
</dbReference>
<dbReference type="OrthoDB" id="287237at2759"/>
<organism evidence="5 6">
    <name type="scientific">Stylonychia lemnae</name>
    <name type="common">Ciliate</name>
    <dbReference type="NCBI Taxonomy" id="5949"/>
    <lineage>
        <taxon>Eukaryota</taxon>
        <taxon>Sar</taxon>
        <taxon>Alveolata</taxon>
        <taxon>Ciliophora</taxon>
        <taxon>Intramacronucleata</taxon>
        <taxon>Spirotrichea</taxon>
        <taxon>Stichotrichia</taxon>
        <taxon>Sporadotrichida</taxon>
        <taxon>Oxytrichidae</taxon>
        <taxon>Stylonychinae</taxon>
        <taxon>Stylonychia</taxon>
    </lineage>
</organism>
<evidence type="ECO:0000256" key="3">
    <source>
        <dbReference type="PROSITE-ProRule" id="PRU00221"/>
    </source>
</evidence>
<dbReference type="PRINTS" id="PR00320">
    <property type="entry name" value="GPROTEINBRPT"/>
</dbReference>
<dbReference type="PROSITE" id="PS50082">
    <property type="entry name" value="WD_REPEATS_2"/>
    <property type="match status" value="4"/>
</dbReference>
<dbReference type="InterPro" id="IPR001680">
    <property type="entry name" value="WD40_rpt"/>
</dbReference>
<sequence length="558" mass="63369">MKCSCRLKNFNKSYRIFKIQKRLIDIQNIDEKQKLVKDLNEKLRINQDQQQQIISLTKLTTSLTEAQEDTKKQLQRTTREKSEALQKIQDLEKALNDMAMKYGVMAQEHSAVKETNVFLEKKMRNLSTENQQFLATLMDLKEKQIEKLDEANELFKEVEKMRAQLQLSKLPKGVLELIQDLTKNGDFNLIQEIVSQIKDMQFQTNGNEEQKIENDIVSNKQRSQSTIMPNNIGSSILQNDQRTRSETMIPFPLSKGEQAPSKVESRFKAHDKEATCVKFNCNGNLLATGGGDSTIKIWDLNRQNECTPVKIFNKPISCLAFARDQESIFMACSIDRKISICNAKPFKLNQTMSGHSQNINSCTFCYSQQLALTASSDRTIKIWNYATGSNVATMACASEVMTLDISITDSVVASGHKDGNIRLWSIRDHSLIKDLKNLHDEAITDLHYMPDGNQIITNSKDHTLKLIDTRMFQVVKTFETDHYINSNETNQIGVSPTGKFAALGSKNGKLIIINLNDGEIEEMFENEHTTSIVACDWSKRLSAKVATVDSIGILFIWD</sequence>
<evidence type="ECO:0000256" key="4">
    <source>
        <dbReference type="SAM" id="Coils"/>
    </source>
</evidence>
<dbReference type="EMBL" id="CCKQ01012234">
    <property type="protein sequence ID" value="CDW83845.1"/>
    <property type="molecule type" value="Genomic_DNA"/>
</dbReference>
<dbReference type="InterPro" id="IPR020472">
    <property type="entry name" value="WD40_PAC1"/>
</dbReference>
<feature type="repeat" description="WD" evidence="3">
    <location>
        <begin position="393"/>
        <end position="434"/>
    </location>
</feature>
<gene>
    <name evidence="5" type="primary">Contig19514.g20685</name>
    <name evidence="5" type="ORF">STYLEM_12896</name>
</gene>
<proteinExistence type="predicted"/>
<dbReference type="PANTHER" id="PTHR19878:SF8">
    <property type="entry name" value="AUTOPHAGY-RELATED 16, ISOFORM F"/>
    <property type="match status" value="1"/>
</dbReference>
<keyword evidence="6" id="KW-1185">Reference proteome</keyword>
<dbReference type="InterPro" id="IPR036322">
    <property type="entry name" value="WD40_repeat_dom_sf"/>
</dbReference>
<evidence type="ECO:0000313" key="5">
    <source>
        <dbReference type="EMBL" id="CDW83845.1"/>
    </source>
</evidence>
<dbReference type="GO" id="GO:0000045">
    <property type="term" value="P:autophagosome assembly"/>
    <property type="evidence" value="ECO:0007669"/>
    <property type="project" value="InterPro"/>
</dbReference>
<dbReference type="InParanoid" id="A0A078AN99"/>
<dbReference type="Proteomes" id="UP000039865">
    <property type="component" value="Unassembled WGS sequence"/>
</dbReference>
<keyword evidence="1 3" id="KW-0853">WD repeat</keyword>
<dbReference type="Pfam" id="PF00400">
    <property type="entry name" value="WD40"/>
    <property type="match status" value="4"/>
</dbReference>
<dbReference type="CDD" id="cd00200">
    <property type="entry name" value="WD40"/>
    <property type="match status" value="1"/>
</dbReference>
<dbReference type="InterPro" id="IPR015943">
    <property type="entry name" value="WD40/YVTN_repeat-like_dom_sf"/>
</dbReference>
<evidence type="ECO:0000256" key="2">
    <source>
        <dbReference type="ARBA" id="ARBA00022737"/>
    </source>
</evidence>
<dbReference type="Gene3D" id="2.130.10.10">
    <property type="entry name" value="YVTN repeat-like/Quinoprotein amine dehydrogenase"/>
    <property type="match status" value="3"/>
</dbReference>
<feature type="repeat" description="WD" evidence="3">
    <location>
        <begin position="436"/>
        <end position="477"/>
    </location>
</feature>
<name>A0A078AN99_STYLE</name>